<keyword evidence="2" id="KW-1133">Transmembrane helix</keyword>
<dbReference type="AlphaFoldDB" id="A0A024U723"/>
<dbReference type="VEuPathDB" id="FungiDB:H310_06932"/>
<gene>
    <name evidence="3" type="ORF">H310_06932</name>
</gene>
<dbReference type="RefSeq" id="XP_008870381.1">
    <property type="nucleotide sequence ID" value="XM_008872159.1"/>
</dbReference>
<feature type="region of interest" description="Disordered" evidence="1">
    <location>
        <begin position="258"/>
        <end position="290"/>
    </location>
</feature>
<evidence type="ECO:0000313" key="3">
    <source>
        <dbReference type="EMBL" id="ETW01383.1"/>
    </source>
</evidence>
<sequence>MTDGAVAAWCREVCVSSTTSSLCNRSIEICPPCVRRTALDILMCSPGNCSAAAVCPPTIQPTTSPRPTTTPNTTNVSTAVATTFPTTLLVTAAVPQPPDRVAPISSSSTILPMPTLVLVLTVAGSFLVCLTGFAWMYRRRRAAKQDLDVNLTIVHRRQHAKAYNPALANCKLDEFDMHSYNHPRSTSRTQSMSKSSWPYSDMHWSSLCPSTNDKPTDGGDGFDPDPWVFTSPYRRSSVIELGGDVFIKHDDGATVGCAADSPAHDTRSSCSGSDEARGSSPTNTVILGRR</sequence>
<keyword evidence="2" id="KW-0812">Transmembrane</keyword>
<proteinExistence type="predicted"/>
<dbReference type="GeneID" id="20083982"/>
<evidence type="ECO:0000256" key="2">
    <source>
        <dbReference type="SAM" id="Phobius"/>
    </source>
</evidence>
<organism evidence="3">
    <name type="scientific">Aphanomyces invadans</name>
    <dbReference type="NCBI Taxonomy" id="157072"/>
    <lineage>
        <taxon>Eukaryota</taxon>
        <taxon>Sar</taxon>
        <taxon>Stramenopiles</taxon>
        <taxon>Oomycota</taxon>
        <taxon>Saprolegniomycetes</taxon>
        <taxon>Saprolegniales</taxon>
        <taxon>Verrucalvaceae</taxon>
        <taxon>Aphanomyces</taxon>
    </lineage>
</organism>
<evidence type="ECO:0000256" key="1">
    <source>
        <dbReference type="SAM" id="MobiDB-lite"/>
    </source>
</evidence>
<reference evidence="3" key="1">
    <citation type="submission" date="2013-12" db="EMBL/GenBank/DDBJ databases">
        <title>The Genome Sequence of Aphanomyces invadans NJM9701.</title>
        <authorList>
            <consortium name="The Broad Institute Genomics Platform"/>
            <person name="Russ C."/>
            <person name="Tyler B."/>
            <person name="van West P."/>
            <person name="Dieguez-Uribeondo J."/>
            <person name="Young S.K."/>
            <person name="Zeng Q."/>
            <person name="Gargeya S."/>
            <person name="Fitzgerald M."/>
            <person name="Abouelleil A."/>
            <person name="Alvarado L."/>
            <person name="Chapman S.B."/>
            <person name="Gainer-Dewar J."/>
            <person name="Goldberg J."/>
            <person name="Griggs A."/>
            <person name="Gujja S."/>
            <person name="Hansen M."/>
            <person name="Howarth C."/>
            <person name="Imamovic A."/>
            <person name="Ireland A."/>
            <person name="Larimer J."/>
            <person name="McCowan C."/>
            <person name="Murphy C."/>
            <person name="Pearson M."/>
            <person name="Poon T.W."/>
            <person name="Priest M."/>
            <person name="Roberts A."/>
            <person name="Saif S."/>
            <person name="Shea T."/>
            <person name="Sykes S."/>
            <person name="Wortman J."/>
            <person name="Nusbaum C."/>
            <person name="Birren B."/>
        </authorList>
    </citation>
    <scope>NUCLEOTIDE SEQUENCE [LARGE SCALE GENOMIC DNA]</scope>
    <source>
        <strain evidence="3">NJM9701</strain>
    </source>
</reference>
<keyword evidence="2" id="KW-0472">Membrane</keyword>
<dbReference type="OrthoDB" id="10653017at2759"/>
<dbReference type="EMBL" id="KI913963">
    <property type="protein sequence ID" value="ETW01383.1"/>
    <property type="molecule type" value="Genomic_DNA"/>
</dbReference>
<name>A0A024U723_9STRA</name>
<feature type="compositionally biased region" description="Polar residues" evidence="1">
    <location>
        <begin position="279"/>
        <end position="290"/>
    </location>
</feature>
<protein>
    <submittedName>
        <fullName evidence="3">Uncharacterized protein</fullName>
    </submittedName>
</protein>
<accession>A0A024U723</accession>
<feature type="transmembrane region" description="Helical" evidence="2">
    <location>
        <begin position="116"/>
        <end position="137"/>
    </location>
</feature>